<evidence type="ECO:0000313" key="1">
    <source>
        <dbReference type="EMBL" id="SKA26705.1"/>
    </source>
</evidence>
<dbReference type="OrthoDB" id="5771659at2"/>
<dbReference type="RefSeq" id="WP_078927561.1">
    <property type="nucleotide sequence ID" value="NZ_FUXB01000025.1"/>
</dbReference>
<dbReference type="AlphaFoldDB" id="A0A1T4SET9"/>
<sequence>MAGKDRPLEGTKEFDEWVLERARKRAEDLFNTEIPEDLHDVGRGMIAGPEKVEDIMPEKTISEDIAIDKEEKRSKFKIIK</sequence>
<reference evidence="2" key="1">
    <citation type="submission" date="2017-02" db="EMBL/GenBank/DDBJ databases">
        <authorList>
            <person name="Varghese N."/>
            <person name="Submissions S."/>
        </authorList>
    </citation>
    <scope>NUCLEOTIDE SEQUENCE [LARGE SCALE GENOMIC DNA]</scope>
    <source>
        <strain evidence="2">DSM 19608</strain>
    </source>
</reference>
<organism evidence="1 2">
    <name type="scientific">Vibrio cincinnatiensis DSM 19608</name>
    <dbReference type="NCBI Taxonomy" id="1123491"/>
    <lineage>
        <taxon>Bacteria</taxon>
        <taxon>Pseudomonadati</taxon>
        <taxon>Pseudomonadota</taxon>
        <taxon>Gammaproteobacteria</taxon>
        <taxon>Vibrionales</taxon>
        <taxon>Vibrionaceae</taxon>
        <taxon>Vibrio</taxon>
    </lineage>
</organism>
<keyword evidence="2" id="KW-1185">Reference proteome</keyword>
<proteinExistence type="predicted"/>
<dbReference type="GeneID" id="70581965"/>
<evidence type="ECO:0000313" key="2">
    <source>
        <dbReference type="Proteomes" id="UP000190834"/>
    </source>
</evidence>
<dbReference type="EMBL" id="FUXB01000025">
    <property type="protein sequence ID" value="SKA26705.1"/>
    <property type="molecule type" value="Genomic_DNA"/>
</dbReference>
<name>A0A1T4SET9_VIBCI</name>
<protein>
    <submittedName>
        <fullName evidence="1">Uncharacterized protein</fullName>
    </submittedName>
</protein>
<accession>A0A1T4SET9</accession>
<dbReference type="Proteomes" id="UP000190834">
    <property type="component" value="Unassembled WGS sequence"/>
</dbReference>
<gene>
    <name evidence="1" type="ORF">SAMN02745782_03245</name>
</gene>